<keyword evidence="3 5" id="KW-0949">S-adenosyl-L-methionine</keyword>
<dbReference type="InterPro" id="IPR042118">
    <property type="entry name" value="QueA_dom1"/>
</dbReference>
<evidence type="ECO:0000256" key="1">
    <source>
        <dbReference type="ARBA" id="ARBA00022490"/>
    </source>
</evidence>
<dbReference type="EC" id="2.4.99.17" evidence="5"/>
<dbReference type="GO" id="GO:0051075">
    <property type="term" value="F:S-adenosylmethionine:tRNA ribosyltransferase-isomerase activity"/>
    <property type="evidence" value="ECO:0007669"/>
    <property type="project" value="UniProtKB-EC"/>
</dbReference>
<dbReference type="Gene3D" id="3.40.1780.10">
    <property type="entry name" value="QueA-like"/>
    <property type="match status" value="1"/>
</dbReference>
<evidence type="ECO:0000256" key="2">
    <source>
        <dbReference type="ARBA" id="ARBA00022679"/>
    </source>
</evidence>
<evidence type="ECO:0000256" key="5">
    <source>
        <dbReference type="HAMAP-Rule" id="MF_00113"/>
    </source>
</evidence>
<gene>
    <name evidence="5" type="primary">queA</name>
    <name evidence="6" type="ORF">HELGO_WM3021</name>
</gene>
<dbReference type="NCBIfam" id="NF001140">
    <property type="entry name" value="PRK00147.1"/>
    <property type="match status" value="1"/>
</dbReference>
<name>A0A6S6SHJ1_9BACT</name>
<keyword evidence="2 5" id="KW-0808">Transferase</keyword>
<comment type="pathway">
    <text evidence="5">tRNA modification; tRNA-queuosine biosynthesis.</text>
</comment>
<evidence type="ECO:0000256" key="3">
    <source>
        <dbReference type="ARBA" id="ARBA00022691"/>
    </source>
</evidence>
<dbReference type="AlphaFoldDB" id="A0A6S6SHJ1"/>
<organism evidence="6">
    <name type="scientific">uncultured Sulfurovum sp</name>
    <dbReference type="NCBI Taxonomy" id="269237"/>
    <lineage>
        <taxon>Bacteria</taxon>
        <taxon>Pseudomonadati</taxon>
        <taxon>Campylobacterota</taxon>
        <taxon>Epsilonproteobacteria</taxon>
        <taxon>Campylobacterales</taxon>
        <taxon>Sulfurovaceae</taxon>
        <taxon>Sulfurovum</taxon>
        <taxon>environmental samples</taxon>
    </lineage>
</organism>
<dbReference type="Gene3D" id="2.40.10.240">
    <property type="entry name" value="QueA-like"/>
    <property type="match status" value="1"/>
</dbReference>
<keyword evidence="6" id="KW-0413">Isomerase</keyword>
<dbReference type="NCBIfam" id="TIGR00113">
    <property type="entry name" value="queA"/>
    <property type="match status" value="1"/>
</dbReference>
<comment type="similarity">
    <text evidence="5">Belongs to the QueA family.</text>
</comment>
<keyword evidence="1 5" id="KW-0963">Cytoplasm</keyword>
<dbReference type="GO" id="GO:0008616">
    <property type="term" value="P:tRNA queuosine(34) biosynthetic process"/>
    <property type="evidence" value="ECO:0007669"/>
    <property type="project" value="UniProtKB-UniRule"/>
</dbReference>
<dbReference type="PANTHER" id="PTHR30307:SF0">
    <property type="entry name" value="S-ADENOSYLMETHIONINE:TRNA RIBOSYLTRANSFERASE-ISOMERASE"/>
    <property type="match status" value="1"/>
</dbReference>
<evidence type="ECO:0000256" key="4">
    <source>
        <dbReference type="ARBA" id="ARBA00022785"/>
    </source>
</evidence>
<dbReference type="InterPro" id="IPR036100">
    <property type="entry name" value="QueA_sf"/>
</dbReference>
<dbReference type="Pfam" id="PF02547">
    <property type="entry name" value="Queuosine_synth"/>
    <property type="match status" value="1"/>
</dbReference>
<proteinExistence type="inferred from homology"/>
<comment type="subunit">
    <text evidence="5">Monomer.</text>
</comment>
<dbReference type="UniPathway" id="UPA00392"/>
<dbReference type="SUPFAM" id="SSF111337">
    <property type="entry name" value="QueA-like"/>
    <property type="match status" value="1"/>
</dbReference>
<accession>A0A6S6SHJ1</accession>
<comment type="function">
    <text evidence="5">Transfers and isomerizes the ribose moiety from AdoMet to the 7-aminomethyl group of 7-deazaguanine (preQ1-tRNA) to give epoxyqueuosine (oQ-tRNA).</text>
</comment>
<reference evidence="6" key="1">
    <citation type="submission" date="2020-01" db="EMBL/GenBank/DDBJ databases">
        <authorList>
            <person name="Meier V. D."/>
            <person name="Meier V D."/>
        </authorList>
    </citation>
    <scope>NUCLEOTIDE SEQUENCE</scope>
    <source>
        <strain evidence="6">HLG_WM_MAG_01</strain>
    </source>
</reference>
<dbReference type="GO" id="GO:0005737">
    <property type="term" value="C:cytoplasm"/>
    <property type="evidence" value="ECO:0007669"/>
    <property type="project" value="UniProtKB-SubCell"/>
</dbReference>
<keyword evidence="4 5" id="KW-0671">Queuosine biosynthesis</keyword>
<dbReference type="InterPro" id="IPR003699">
    <property type="entry name" value="QueA"/>
</dbReference>
<evidence type="ECO:0000313" key="6">
    <source>
        <dbReference type="EMBL" id="CAA6805638.1"/>
    </source>
</evidence>
<sequence length="351" mass="39733">MSPDLLTENYDYVLPPEYIATAPVQPRDHAKLLVYDRKSDTITHTTFQHLLQFIPKECDVFLNDTRVIKARLFGTKQPTHVSKSGIAQGGGKVELLFNKPLDAHNYLVLIRGKVQLDSILLFDDALTAKVVALHEDGARTVTFTHHNQAIRFEELVLVLDKIGHIPLPPYIQREDNKEDETDYQTLFAKNAGAVAAPTASLHFTPTLFSALEKRHQTHKITLHVGAGTFKPVDEEEILKHPMHSEYFHISKSTSQVLDSNIPLLAIGTTVTRTIEHYVRTQETQGECDLFLNPSNVPQRVTHLLTNFHLPKSTLIMLVSAFVGREKTLTLYQEAIEKKYRFFSYGDAMLIL</sequence>
<dbReference type="HAMAP" id="MF_00113">
    <property type="entry name" value="QueA"/>
    <property type="match status" value="1"/>
</dbReference>
<protein>
    <recommendedName>
        <fullName evidence="5">S-adenosylmethionine:tRNA ribosyltransferase-isomerase</fullName>
        <ecNumber evidence="5">2.4.99.17</ecNumber>
    </recommendedName>
    <alternativeName>
        <fullName evidence="5">Queuosine biosynthesis protein QueA</fullName>
    </alternativeName>
</protein>
<dbReference type="PANTHER" id="PTHR30307">
    <property type="entry name" value="S-ADENOSYLMETHIONINE:TRNA RIBOSYLTRANSFERASE-ISOMERASE"/>
    <property type="match status" value="1"/>
</dbReference>
<dbReference type="InterPro" id="IPR042119">
    <property type="entry name" value="QueA_dom2"/>
</dbReference>
<comment type="catalytic activity">
    <reaction evidence="5">
        <text>7-aminomethyl-7-carbaguanosine(34) in tRNA + S-adenosyl-L-methionine = epoxyqueuosine(34) in tRNA + adenine + L-methionine + 2 H(+)</text>
        <dbReference type="Rhea" id="RHEA:32155"/>
        <dbReference type="Rhea" id="RHEA-COMP:10342"/>
        <dbReference type="Rhea" id="RHEA-COMP:18582"/>
        <dbReference type="ChEBI" id="CHEBI:15378"/>
        <dbReference type="ChEBI" id="CHEBI:16708"/>
        <dbReference type="ChEBI" id="CHEBI:57844"/>
        <dbReference type="ChEBI" id="CHEBI:59789"/>
        <dbReference type="ChEBI" id="CHEBI:82833"/>
        <dbReference type="ChEBI" id="CHEBI:194443"/>
        <dbReference type="EC" id="2.4.99.17"/>
    </reaction>
</comment>
<dbReference type="EMBL" id="CACVAS010000036">
    <property type="protein sequence ID" value="CAA6805638.1"/>
    <property type="molecule type" value="Genomic_DNA"/>
</dbReference>
<comment type="subcellular location">
    <subcellularLocation>
        <location evidence="5">Cytoplasm</location>
    </subcellularLocation>
</comment>